<reference evidence="4" key="1">
    <citation type="submission" date="2008-08" db="EMBL/GenBank/DDBJ databases">
        <title>The complete genome sequence of Thermodesulfovibrio yellowstonii strain ATCC 51303 / DSM 11347 / YP87.</title>
        <authorList>
            <person name="Dodson R.J."/>
            <person name="Durkin A.S."/>
            <person name="Wu M."/>
            <person name="Eisen J."/>
            <person name="Sutton G."/>
        </authorList>
    </citation>
    <scope>NUCLEOTIDE SEQUENCE [LARGE SCALE GENOMIC DNA]</scope>
    <source>
        <strain evidence="4">ATCC 51303 / DSM 11347 / YP87</strain>
    </source>
</reference>
<dbReference type="PATRIC" id="fig|289376.4.peg.856"/>
<organism evidence="3 4">
    <name type="scientific">Thermodesulfovibrio yellowstonii (strain ATCC 51303 / DSM 11347 / YP87)</name>
    <dbReference type="NCBI Taxonomy" id="289376"/>
    <lineage>
        <taxon>Bacteria</taxon>
        <taxon>Pseudomonadati</taxon>
        <taxon>Nitrospirota</taxon>
        <taxon>Thermodesulfovibrionia</taxon>
        <taxon>Thermodesulfovibrionales</taxon>
        <taxon>Thermodesulfovibrionaceae</taxon>
        <taxon>Thermodesulfovibrio</taxon>
    </lineage>
</organism>
<keyword evidence="4" id="KW-1185">Reference proteome</keyword>
<dbReference type="eggNOG" id="COG1480">
    <property type="taxonomic scope" value="Bacteria"/>
</dbReference>
<evidence type="ECO:0000256" key="1">
    <source>
        <dbReference type="SAM" id="Phobius"/>
    </source>
</evidence>
<feature type="domain" description="HD/PDEase" evidence="2">
    <location>
        <begin position="287"/>
        <end position="443"/>
    </location>
</feature>
<reference evidence="3 4" key="2">
    <citation type="journal article" date="2015" name="Genome Announc.">
        <title>Genome Sequence of the Sulfate-Reducing Thermophilic Bacterium Thermodesulfovibrio yellowstonii Strain DSM 11347T (Phylum Nitrospirae).</title>
        <authorList>
            <person name="Bhatnagar S."/>
            <person name="Badger J.H."/>
            <person name="Madupu R."/>
            <person name="Khouri H.M."/>
            <person name="O'Connor E.M."/>
            <person name="Robb F.T."/>
            <person name="Ward N.L."/>
            <person name="Eisen J.A."/>
        </authorList>
    </citation>
    <scope>NUCLEOTIDE SEQUENCE [LARGE SCALE GENOMIC DNA]</scope>
    <source>
        <strain evidence="4">ATCC 51303 / DSM 11347 / YP87</strain>
    </source>
</reference>
<evidence type="ECO:0000259" key="2">
    <source>
        <dbReference type="SMART" id="SM00471"/>
    </source>
</evidence>
<dbReference type="RefSeq" id="WP_012546232.1">
    <property type="nucleotide sequence ID" value="NC_011296.1"/>
</dbReference>
<dbReference type="InterPro" id="IPR003607">
    <property type="entry name" value="HD/PDEase_dom"/>
</dbReference>
<dbReference type="KEGG" id="tye:THEYE_A0869"/>
<feature type="transmembrane region" description="Helical" evidence="1">
    <location>
        <begin position="234"/>
        <end position="255"/>
    </location>
</feature>
<feature type="transmembrane region" description="Helical" evidence="1">
    <location>
        <begin position="44"/>
        <end position="60"/>
    </location>
</feature>
<dbReference type="Pfam" id="PF07698">
    <property type="entry name" value="7TM-7TMR_HD"/>
    <property type="match status" value="1"/>
</dbReference>
<feature type="transmembrane region" description="Helical" evidence="1">
    <location>
        <begin position="152"/>
        <end position="173"/>
    </location>
</feature>
<dbReference type="STRING" id="289376.THEYE_A0869"/>
<dbReference type="EMBL" id="CP001147">
    <property type="protein sequence ID" value="ACI21518.1"/>
    <property type="molecule type" value="Genomic_DNA"/>
</dbReference>
<dbReference type="InterPro" id="IPR052722">
    <property type="entry name" value="PgpH_phosphodiesterase"/>
</dbReference>
<dbReference type="SUPFAM" id="SSF109604">
    <property type="entry name" value="HD-domain/PDEase-like"/>
    <property type="match status" value="1"/>
</dbReference>
<evidence type="ECO:0000313" key="3">
    <source>
        <dbReference type="EMBL" id="ACI21518.1"/>
    </source>
</evidence>
<feature type="transmembrane region" description="Helical" evidence="1">
    <location>
        <begin position="179"/>
        <end position="195"/>
    </location>
</feature>
<dbReference type="NCBIfam" id="TIGR00277">
    <property type="entry name" value="HDIG"/>
    <property type="match status" value="1"/>
</dbReference>
<keyword evidence="1" id="KW-0472">Membrane</keyword>
<dbReference type="InterPro" id="IPR011621">
    <property type="entry name" value="Metal-dep_PHydrolase_7TM_intra"/>
</dbReference>
<dbReference type="InParanoid" id="B5YKE2"/>
<feature type="transmembrane region" description="Helical" evidence="1">
    <location>
        <begin position="207"/>
        <end position="228"/>
    </location>
</feature>
<dbReference type="CDD" id="cd00077">
    <property type="entry name" value="HDc"/>
    <property type="match status" value="1"/>
</dbReference>
<dbReference type="Pfam" id="PF01966">
    <property type="entry name" value="HD"/>
    <property type="match status" value="1"/>
</dbReference>
<accession>B5YKE2</accession>
<gene>
    <name evidence="3" type="ordered locus">THEYE_A0869</name>
</gene>
<proteinExistence type="predicted"/>
<dbReference type="PANTHER" id="PTHR36442:SF1">
    <property type="entry name" value="CYCLIC-DI-AMP PHOSPHODIESTERASE PGPH"/>
    <property type="match status" value="1"/>
</dbReference>
<dbReference type="EnsemblBacteria" id="ACI21518">
    <property type="protein sequence ID" value="ACI21518"/>
    <property type="gene ID" value="THEYE_A0869"/>
</dbReference>
<evidence type="ECO:0000313" key="4">
    <source>
        <dbReference type="Proteomes" id="UP000000718"/>
    </source>
</evidence>
<dbReference type="InterPro" id="IPR006675">
    <property type="entry name" value="HDIG_dom"/>
</dbReference>
<dbReference type="Proteomes" id="UP000000718">
    <property type="component" value="Chromosome"/>
</dbReference>
<dbReference type="Gene3D" id="1.10.3210.10">
    <property type="entry name" value="Hypothetical protein af1432"/>
    <property type="match status" value="1"/>
</dbReference>
<dbReference type="HOGENOM" id="CLU_015767_4_1_0"/>
<dbReference type="AlphaFoldDB" id="B5YKE2"/>
<dbReference type="PANTHER" id="PTHR36442">
    <property type="entry name" value="CYCLIC-DI-AMP PHOSPHODIESTERASE PGPH"/>
    <property type="match status" value="1"/>
</dbReference>
<keyword evidence="1" id="KW-1133">Transmembrane helix</keyword>
<dbReference type="OrthoDB" id="9806952at2"/>
<protein>
    <submittedName>
        <fullName evidence="3">HD domain protein</fullName>
    </submittedName>
</protein>
<feature type="transmembrane region" description="Helical" evidence="1">
    <location>
        <begin position="66"/>
        <end position="84"/>
    </location>
</feature>
<sequence length="503" mass="56712">MKNMKDNPQLKPTTPDRSYLRKFIEKFKTHQNGKERKILIERETLPYLIILSLLNAFLLHDFKSGISSFFGSFIVIFLLLIFFYRDLKRYKPAYLKKKKMMALLASLIVFTLIISRGFEHIFLVFSKGLGVESIVMHTFGIPLALGPVIVVLIFDFHTAITFSLILSLMAGIWLKTSLIPLYVFIGCLIGAFSLLKCKKRTDIINAGIYIALANIFSSSAILLIMGFFDLHSLYFAVVFSVINGFTVSALCFLCLPAIERLFNVTTPVSLVELLDIDHPLMKQLSVEAPGTYHHSMIVGSLAEAASEVVGVNPLIAKVASYYHDIGKIRMPEYFVENQTGCISKHEKLNPHLSSMIIIAHVKDGVELAEEFNLPEIVKDVIQQHHGTTLVTYFYQKALKEMETPPSEQDYRYPGPKPQTKLAALIMLADAVEAASRTLDDPTPARISGLVDKIIKNIFLDGQLDECEITLKDLSEIKKKFEYILAGIFHRRISYPEPAKEKIV</sequence>
<dbReference type="InterPro" id="IPR006674">
    <property type="entry name" value="HD_domain"/>
</dbReference>
<dbReference type="SMART" id="SM00471">
    <property type="entry name" value="HDc"/>
    <property type="match status" value="1"/>
</dbReference>
<feature type="transmembrane region" description="Helical" evidence="1">
    <location>
        <begin position="100"/>
        <end position="118"/>
    </location>
</feature>
<name>B5YKE2_THEYD</name>
<keyword evidence="1" id="KW-0812">Transmembrane</keyword>